<keyword evidence="3" id="KW-1185">Reference proteome</keyword>
<dbReference type="SUPFAM" id="SSF51430">
    <property type="entry name" value="NAD(P)-linked oxidoreductase"/>
    <property type="match status" value="1"/>
</dbReference>
<dbReference type="Pfam" id="PF00248">
    <property type="entry name" value="Aldo_ket_red"/>
    <property type="match status" value="1"/>
</dbReference>
<evidence type="ECO:0000259" key="1">
    <source>
        <dbReference type="Pfam" id="PF00248"/>
    </source>
</evidence>
<sequence length="130" mass="14714">MASLVSCKRIVRNQQEAADKRHYPEYPAPTQPGIYQSAINQGISQLILRWALLKPGSAVVLAGVRNAEQAIENALAMKIDLSREEIALINRDIADVKRTVNLVKRRIRRGRKVSPFKIKGHFADRFNRVL</sequence>
<evidence type="ECO:0000313" key="3">
    <source>
        <dbReference type="Proteomes" id="UP000270046"/>
    </source>
</evidence>
<dbReference type="EMBL" id="CP032869">
    <property type="protein sequence ID" value="AYL99096.1"/>
    <property type="molecule type" value="Genomic_DNA"/>
</dbReference>
<dbReference type="Gene3D" id="3.20.20.100">
    <property type="entry name" value="NADP-dependent oxidoreductase domain"/>
    <property type="match status" value="1"/>
</dbReference>
<evidence type="ECO:0000313" key="2">
    <source>
        <dbReference type="EMBL" id="AYL99096.1"/>
    </source>
</evidence>
<dbReference type="AlphaFoldDB" id="A0A494VU26"/>
<dbReference type="KEGG" id="muh:HYN43_029180"/>
<name>A0A494VU26_9SPHI</name>
<reference evidence="2 3" key="1">
    <citation type="submission" date="2018-10" db="EMBL/GenBank/DDBJ databases">
        <title>Genome sequencing of Mucilaginibacter sp. HYN0043.</title>
        <authorList>
            <person name="Kim M."/>
            <person name="Yi H."/>
        </authorList>
    </citation>
    <scope>NUCLEOTIDE SEQUENCE [LARGE SCALE GENOMIC DNA]</scope>
    <source>
        <strain evidence="2 3">HYN0043</strain>
    </source>
</reference>
<protein>
    <recommendedName>
        <fullName evidence="1">NADP-dependent oxidoreductase domain-containing protein</fullName>
    </recommendedName>
</protein>
<proteinExistence type="predicted"/>
<accession>A0A494VU26</accession>
<organism evidence="2 3">
    <name type="scientific">Mucilaginibacter celer</name>
    <dbReference type="NCBI Taxonomy" id="2305508"/>
    <lineage>
        <taxon>Bacteria</taxon>
        <taxon>Pseudomonadati</taxon>
        <taxon>Bacteroidota</taxon>
        <taxon>Sphingobacteriia</taxon>
        <taxon>Sphingobacteriales</taxon>
        <taxon>Sphingobacteriaceae</taxon>
        <taxon>Mucilaginibacter</taxon>
    </lineage>
</organism>
<dbReference type="InterPro" id="IPR036812">
    <property type="entry name" value="NAD(P)_OxRdtase_dom_sf"/>
</dbReference>
<gene>
    <name evidence="2" type="ORF">HYN43_029180</name>
</gene>
<feature type="domain" description="NADP-dependent oxidoreductase" evidence="1">
    <location>
        <begin position="41"/>
        <end position="90"/>
    </location>
</feature>
<dbReference type="Proteomes" id="UP000270046">
    <property type="component" value="Chromosome"/>
</dbReference>
<dbReference type="InterPro" id="IPR023210">
    <property type="entry name" value="NADP_OxRdtase_dom"/>
</dbReference>